<feature type="region of interest" description="Disordered" evidence="3">
    <location>
        <begin position="198"/>
        <end position="241"/>
    </location>
</feature>
<organism evidence="5 6">
    <name type="scientific">Metschnikowia aff. pulcherrima</name>
    <dbReference type="NCBI Taxonomy" id="2163413"/>
    <lineage>
        <taxon>Eukaryota</taxon>
        <taxon>Fungi</taxon>
        <taxon>Dikarya</taxon>
        <taxon>Ascomycota</taxon>
        <taxon>Saccharomycotina</taxon>
        <taxon>Pichiomycetes</taxon>
        <taxon>Metschnikowiaceae</taxon>
        <taxon>Metschnikowia</taxon>
    </lineage>
</organism>
<name>A0A4P6XV91_9ASCO</name>
<dbReference type="SUPFAM" id="SSF54928">
    <property type="entry name" value="RNA-binding domain, RBD"/>
    <property type="match status" value="1"/>
</dbReference>
<evidence type="ECO:0000256" key="2">
    <source>
        <dbReference type="PROSITE-ProRule" id="PRU00176"/>
    </source>
</evidence>
<dbReference type="Pfam" id="PF00076">
    <property type="entry name" value="RRM_1"/>
    <property type="match status" value="1"/>
</dbReference>
<reference evidence="6" key="1">
    <citation type="submission" date="2019-03" db="EMBL/GenBank/DDBJ databases">
        <title>Snf2 controls pulcherriminic acid biosynthesis and connects pigmentation and antifungal activity of the yeast Metschnikowia pulcherrima.</title>
        <authorList>
            <person name="Gore-Lloyd D."/>
            <person name="Sumann I."/>
            <person name="Brachmann A.O."/>
            <person name="Schneeberger K."/>
            <person name="Ortiz-Merino R.A."/>
            <person name="Moreno-Beltran M."/>
            <person name="Schlaefli M."/>
            <person name="Kirner P."/>
            <person name="Santos Kron A."/>
            <person name="Wolfe K.H."/>
            <person name="Piel J."/>
            <person name="Ahrens C.H."/>
            <person name="Henk D."/>
            <person name="Freimoser F.M."/>
        </authorList>
    </citation>
    <scope>NUCLEOTIDE SEQUENCE [LARGE SCALE GENOMIC DNA]</scope>
    <source>
        <strain evidence="6">APC 1.2</strain>
    </source>
</reference>
<dbReference type="AlphaFoldDB" id="A0A4P6XV91"/>
<protein>
    <submittedName>
        <fullName evidence="5">Nucleolar protein 6</fullName>
    </submittedName>
</protein>
<feature type="compositionally biased region" description="Basic residues" evidence="3">
    <location>
        <begin position="87"/>
        <end position="99"/>
    </location>
</feature>
<dbReference type="InterPro" id="IPR035979">
    <property type="entry name" value="RBD_domain_sf"/>
</dbReference>
<dbReference type="PANTHER" id="PTHR23236">
    <property type="entry name" value="EUKARYOTIC TRANSLATION INITIATION FACTOR 4B/4H"/>
    <property type="match status" value="1"/>
</dbReference>
<dbReference type="GO" id="GO:0042274">
    <property type="term" value="P:ribosomal small subunit biogenesis"/>
    <property type="evidence" value="ECO:0007669"/>
    <property type="project" value="TreeGrafter"/>
</dbReference>
<dbReference type="STRING" id="2163413.A0A4P6XV91"/>
<feature type="region of interest" description="Disordered" evidence="3">
    <location>
        <begin position="1"/>
        <end position="104"/>
    </location>
</feature>
<feature type="domain" description="RRM" evidence="4">
    <location>
        <begin position="109"/>
        <end position="184"/>
    </location>
</feature>
<evidence type="ECO:0000256" key="3">
    <source>
        <dbReference type="SAM" id="MobiDB-lite"/>
    </source>
</evidence>
<dbReference type="InterPro" id="IPR000504">
    <property type="entry name" value="RRM_dom"/>
</dbReference>
<evidence type="ECO:0000313" key="6">
    <source>
        <dbReference type="Proteomes" id="UP000292447"/>
    </source>
</evidence>
<gene>
    <name evidence="5" type="primary">MPUL0E01180</name>
    <name evidence="5" type="ORF">METSCH_E01180</name>
</gene>
<dbReference type="PROSITE" id="PS50102">
    <property type="entry name" value="RRM"/>
    <property type="match status" value="1"/>
</dbReference>
<feature type="compositionally biased region" description="Basic and acidic residues" evidence="3">
    <location>
        <begin position="198"/>
        <end position="225"/>
    </location>
</feature>
<evidence type="ECO:0000313" key="5">
    <source>
        <dbReference type="EMBL" id="QBM89884.1"/>
    </source>
</evidence>
<keyword evidence="1 2" id="KW-0694">RNA-binding</keyword>
<accession>A0A4P6XV91</accession>
<evidence type="ECO:0000259" key="4">
    <source>
        <dbReference type="PROSITE" id="PS50102"/>
    </source>
</evidence>
<dbReference type="GO" id="GO:0019843">
    <property type="term" value="F:rRNA binding"/>
    <property type="evidence" value="ECO:0007669"/>
    <property type="project" value="TreeGrafter"/>
</dbReference>
<dbReference type="Gene3D" id="3.30.70.330">
    <property type="match status" value="1"/>
</dbReference>
<dbReference type="Proteomes" id="UP000292447">
    <property type="component" value="Chromosome V"/>
</dbReference>
<dbReference type="InterPro" id="IPR012677">
    <property type="entry name" value="Nucleotide-bd_a/b_plait_sf"/>
</dbReference>
<feature type="compositionally biased region" description="Basic residues" evidence="3">
    <location>
        <begin position="8"/>
        <end position="17"/>
    </location>
</feature>
<dbReference type="SMART" id="SM00360">
    <property type="entry name" value="RRM"/>
    <property type="match status" value="1"/>
</dbReference>
<sequence length="241" mass="27467">MSEEKLSKKQQKALSFRKSKEERSQEKAEKKQKKEKEGSLKRKLEEEETPKLASNKTKVKTEDGETTVTEKTQVKTEDASSEGEPVKKKRKTRRGKKGKGVNGGKGPRFILFVGNLPYDTQQAELDTHFKNAQPDRIRIRREKGIAFLEFDNDNQAIQSKMDHALGMHHLVFRNRKINVELTVGGGGNSDVRTQKLKEKNEKLSDERKEKVKKELAKRSLKEKETGLTGGMHPARAAMLQQ</sequence>
<dbReference type="EMBL" id="CP034460">
    <property type="protein sequence ID" value="QBM89884.1"/>
    <property type="molecule type" value="Genomic_DNA"/>
</dbReference>
<dbReference type="GO" id="GO:0005730">
    <property type="term" value="C:nucleolus"/>
    <property type="evidence" value="ECO:0007669"/>
    <property type="project" value="TreeGrafter"/>
</dbReference>
<keyword evidence="6" id="KW-1185">Reference proteome</keyword>
<feature type="compositionally biased region" description="Basic and acidic residues" evidence="3">
    <location>
        <begin position="18"/>
        <end position="45"/>
    </location>
</feature>
<dbReference type="PANTHER" id="PTHR23236:SF51">
    <property type="entry name" value="NUCLEOLAR PROTEIN 6"/>
    <property type="match status" value="1"/>
</dbReference>
<evidence type="ECO:0000256" key="1">
    <source>
        <dbReference type="ARBA" id="ARBA00022884"/>
    </source>
</evidence>
<proteinExistence type="predicted"/>